<evidence type="ECO:0000256" key="11">
    <source>
        <dbReference type="RuleBase" id="RU000488"/>
    </source>
</evidence>
<evidence type="ECO:0000256" key="3">
    <source>
        <dbReference type="ARBA" id="ARBA00022448"/>
    </source>
</evidence>
<organism evidence="12 13">
    <name type="scientific">Pseudozyma flocculosa</name>
    <dbReference type="NCBI Taxonomy" id="84751"/>
    <lineage>
        <taxon>Eukaryota</taxon>
        <taxon>Fungi</taxon>
        <taxon>Dikarya</taxon>
        <taxon>Basidiomycota</taxon>
        <taxon>Ustilaginomycotina</taxon>
        <taxon>Ustilaginomycetes</taxon>
        <taxon>Ustilaginales</taxon>
        <taxon>Ustilaginaceae</taxon>
        <taxon>Pseudozyma</taxon>
    </lineage>
</organism>
<keyword evidence="6" id="KW-0999">Mitochondrion inner membrane</keyword>
<dbReference type="InterPro" id="IPR023395">
    <property type="entry name" value="MCP_dom_sf"/>
</dbReference>
<dbReference type="Pfam" id="PF00153">
    <property type="entry name" value="Mito_carr"/>
    <property type="match status" value="3"/>
</dbReference>
<keyword evidence="8" id="KW-0496">Mitochondrion</keyword>
<gene>
    <name evidence="12" type="ORF">PSFLO_01257</name>
</gene>
<keyword evidence="7" id="KW-1133">Transmembrane helix</keyword>
<dbReference type="PROSITE" id="PS50920">
    <property type="entry name" value="SOLCAR"/>
    <property type="match status" value="3"/>
</dbReference>
<dbReference type="Gene3D" id="1.50.40.10">
    <property type="entry name" value="Mitochondrial carrier domain"/>
    <property type="match status" value="1"/>
</dbReference>
<evidence type="ECO:0000256" key="8">
    <source>
        <dbReference type="ARBA" id="ARBA00023128"/>
    </source>
</evidence>
<evidence type="ECO:0000313" key="13">
    <source>
        <dbReference type="Proteomes" id="UP000323386"/>
    </source>
</evidence>
<dbReference type="PANTHER" id="PTHR45928">
    <property type="entry name" value="RE38146P"/>
    <property type="match status" value="1"/>
</dbReference>
<feature type="repeat" description="Solcar" evidence="10">
    <location>
        <begin position="126"/>
        <end position="219"/>
    </location>
</feature>
<dbReference type="AlphaFoldDB" id="A0A5C3EW49"/>
<dbReference type="PANTHER" id="PTHR45928:SF1">
    <property type="entry name" value="RE38146P"/>
    <property type="match status" value="1"/>
</dbReference>
<evidence type="ECO:0000256" key="9">
    <source>
        <dbReference type="ARBA" id="ARBA00023136"/>
    </source>
</evidence>
<dbReference type="OrthoDB" id="6703404at2759"/>
<dbReference type="GO" id="GO:0005743">
    <property type="term" value="C:mitochondrial inner membrane"/>
    <property type="evidence" value="ECO:0007669"/>
    <property type="project" value="UniProtKB-SubCell"/>
</dbReference>
<keyword evidence="3 11" id="KW-0813">Transport</keyword>
<evidence type="ECO:0000256" key="2">
    <source>
        <dbReference type="ARBA" id="ARBA00006375"/>
    </source>
</evidence>
<dbReference type="InterPro" id="IPR018108">
    <property type="entry name" value="MCP_transmembrane"/>
</dbReference>
<keyword evidence="13" id="KW-1185">Reference proteome</keyword>
<reference evidence="12 13" key="1">
    <citation type="submission" date="2018-03" db="EMBL/GenBank/DDBJ databases">
        <authorList>
            <person name="Guldener U."/>
        </authorList>
    </citation>
    <scope>NUCLEOTIDE SEQUENCE [LARGE SCALE GENOMIC DNA]</scope>
    <source>
        <strain evidence="12 13">DAOM196992</strain>
    </source>
</reference>
<name>A0A5C3EW49_9BASI</name>
<evidence type="ECO:0000256" key="7">
    <source>
        <dbReference type="ARBA" id="ARBA00022989"/>
    </source>
</evidence>
<comment type="subcellular location">
    <subcellularLocation>
        <location evidence="1">Mitochondrion inner membrane</location>
        <topology evidence="1">Multi-pass membrane protein</topology>
    </subcellularLocation>
</comment>
<evidence type="ECO:0000256" key="1">
    <source>
        <dbReference type="ARBA" id="ARBA00004448"/>
    </source>
</evidence>
<evidence type="ECO:0000256" key="6">
    <source>
        <dbReference type="ARBA" id="ARBA00022792"/>
    </source>
</evidence>
<feature type="repeat" description="Solcar" evidence="10">
    <location>
        <begin position="243"/>
        <end position="338"/>
    </location>
</feature>
<dbReference type="EMBL" id="OOIP01000003">
    <property type="protein sequence ID" value="SPO35786.1"/>
    <property type="molecule type" value="Genomic_DNA"/>
</dbReference>
<dbReference type="InterPro" id="IPR051508">
    <property type="entry name" value="Mito_Carrier_Antiporter"/>
</dbReference>
<comment type="similarity">
    <text evidence="2 11">Belongs to the mitochondrial carrier (TC 2.A.29) family.</text>
</comment>
<evidence type="ECO:0000256" key="10">
    <source>
        <dbReference type="PROSITE-ProRule" id="PRU00282"/>
    </source>
</evidence>
<evidence type="ECO:0000256" key="5">
    <source>
        <dbReference type="ARBA" id="ARBA00022737"/>
    </source>
</evidence>
<evidence type="ECO:0000256" key="4">
    <source>
        <dbReference type="ARBA" id="ARBA00022692"/>
    </source>
</evidence>
<keyword evidence="5" id="KW-0677">Repeat</keyword>
<proteinExistence type="inferred from homology"/>
<dbReference type="Proteomes" id="UP000323386">
    <property type="component" value="Unassembled WGS sequence"/>
</dbReference>
<keyword evidence="9 10" id="KW-0472">Membrane</keyword>
<dbReference type="SUPFAM" id="SSF103506">
    <property type="entry name" value="Mitochondrial carrier"/>
    <property type="match status" value="1"/>
</dbReference>
<protein>
    <submittedName>
        <fullName evidence="12">Related to OAC1 - similarity to mitochondrial uncoupling proteins (MCF)</fullName>
    </submittedName>
</protein>
<keyword evidence="4 10" id="KW-0812">Transmembrane</keyword>
<sequence>MSTTQGAAAPVRISTADVTVTNPMEVCKTRMQLQGELMAAAPRVLSAQAGSAAPQTGAAQAAGARLYKSSLDCFAKTFKAEGVRGVQRGIGAAYIYQVLLNGSRLGFYEPFRRAINRASGRSADEKWAPGAFAAGASSGCVGAILGNPLFLIKARMQAYSPFMVIGKASHNYKSTFDGLATIFRAEGPRGLARGIDAAVLRTAMGSTVQLPAYNWFKQYLTEMDVDSPANRYNPLRVLAGRPDAFTTYLASSVFSGLCVCAVMQPADTALTRMYNQPVRIDERGRSVGTLYRNPIHCLYLTAKAEGVLGWYKGTTAHLLRIAPHTVLTLVVNEAYLRWYTNLKAGRSVFEAPSTVKLA</sequence>
<accession>A0A5C3EW49</accession>
<feature type="repeat" description="Solcar" evidence="10">
    <location>
        <begin position="1"/>
        <end position="114"/>
    </location>
</feature>
<evidence type="ECO:0000313" key="12">
    <source>
        <dbReference type="EMBL" id="SPO35786.1"/>
    </source>
</evidence>